<organism evidence="1 2">
    <name type="scientific">Periconia macrospinosa</name>
    <dbReference type="NCBI Taxonomy" id="97972"/>
    <lineage>
        <taxon>Eukaryota</taxon>
        <taxon>Fungi</taxon>
        <taxon>Dikarya</taxon>
        <taxon>Ascomycota</taxon>
        <taxon>Pezizomycotina</taxon>
        <taxon>Dothideomycetes</taxon>
        <taxon>Pleosporomycetidae</taxon>
        <taxon>Pleosporales</taxon>
        <taxon>Massarineae</taxon>
        <taxon>Periconiaceae</taxon>
        <taxon>Periconia</taxon>
    </lineage>
</organism>
<gene>
    <name evidence="1" type="ORF">DM02DRAFT_396171</name>
</gene>
<evidence type="ECO:0000313" key="2">
    <source>
        <dbReference type="Proteomes" id="UP000244855"/>
    </source>
</evidence>
<reference evidence="1 2" key="1">
    <citation type="journal article" date="2018" name="Sci. Rep.">
        <title>Comparative genomics provides insights into the lifestyle and reveals functional heterogeneity of dark septate endophytic fungi.</title>
        <authorList>
            <person name="Knapp D.G."/>
            <person name="Nemeth J.B."/>
            <person name="Barry K."/>
            <person name="Hainaut M."/>
            <person name="Henrissat B."/>
            <person name="Johnson J."/>
            <person name="Kuo A."/>
            <person name="Lim J.H.P."/>
            <person name="Lipzen A."/>
            <person name="Nolan M."/>
            <person name="Ohm R.A."/>
            <person name="Tamas L."/>
            <person name="Grigoriev I.V."/>
            <person name="Spatafora J.W."/>
            <person name="Nagy L.G."/>
            <person name="Kovacs G.M."/>
        </authorList>
    </citation>
    <scope>NUCLEOTIDE SEQUENCE [LARGE SCALE GENOMIC DNA]</scope>
    <source>
        <strain evidence="1 2">DSE2036</strain>
    </source>
</reference>
<keyword evidence="2" id="KW-1185">Reference proteome</keyword>
<proteinExistence type="predicted"/>
<evidence type="ECO:0000313" key="1">
    <source>
        <dbReference type="EMBL" id="PVI00314.1"/>
    </source>
</evidence>
<dbReference type="EMBL" id="KZ805375">
    <property type="protein sequence ID" value="PVI00314.1"/>
    <property type="molecule type" value="Genomic_DNA"/>
</dbReference>
<name>A0A2V1DSU1_9PLEO</name>
<protein>
    <submittedName>
        <fullName evidence="1">Uncharacterized protein</fullName>
    </submittedName>
</protein>
<sequence>MRESRRAREKVCNAVLCLILRPYLFFISSIPQPSYSTLTRLQYRYLQKNIQKVGSQISMPRSCISSLHTPCPKAHHKPFESTYQFSGEERKTSLQLGQPEIFTIWCPHCRTRIAWPSGYATALRPSSTQACHVLRRRGYGWVDSAGAKGVCAWLRWLVLFIFL</sequence>
<accession>A0A2V1DSU1</accession>
<dbReference type="AlphaFoldDB" id="A0A2V1DSU1"/>
<dbReference type="Proteomes" id="UP000244855">
    <property type="component" value="Unassembled WGS sequence"/>
</dbReference>